<evidence type="ECO:0000313" key="1">
    <source>
        <dbReference type="EMBL" id="MBL1090694.1"/>
    </source>
</evidence>
<dbReference type="EMBL" id="JAERRI010000007">
    <property type="protein sequence ID" value="MBL1090694.1"/>
    <property type="molecule type" value="Genomic_DNA"/>
</dbReference>
<dbReference type="Proteomes" id="UP000629371">
    <property type="component" value="Unassembled WGS sequence"/>
</dbReference>
<dbReference type="RefSeq" id="WP_201804361.1">
    <property type="nucleotide sequence ID" value="NZ_JAERRI010000007.1"/>
</dbReference>
<accession>A0ABS1MSD8</accession>
<organism evidence="1 2">
    <name type="scientific">Streptomyces siderophoricus</name>
    <dbReference type="NCBI Taxonomy" id="2802281"/>
    <lineage>
        <taxon>Bacteria</taxon>
        <taxon>Bacillati</taxon>
        <taxon>Actinomycetota</taxon>
        <taxon>Actinomycetes</taxon>
        <taxon>Kitasatosporales</taxon>
        <taxon>Streptomycetaceae</taxon>
        <taxon>Streptomyces</taxon>
    </lineage>
</organism>
<protein>
    <recommendedName>
        <fullName evidence="3">Transposase</fullName>
    </recommendedName>
</protein>
<keyword evidence="2" id="KW-1185">Reference proteome</keyword>
<comment type="caution">
    <text evidence="1">The sequence shown here is derived from an EMBL/GenBank/DDBJ whole genome shotgun (WGS) entry which is preliminary data.</text>
</comment>
<gene>
    <name evidence="1" type="ORF">JK360_15025</name>
</gene>
<evidence type="ECO:0000313" key="2">
    <source>
        <dbReference type="Proteomes" id="UP000629371"/>
    </source>
</evidence>
<sequence length="97" mass="10607">MHHSGTGMIAAHLAAALVCAWWLHRGEQTTFALLRTLSTAADRTVHRLLAFFAVRPAAPLGHCAPGRIQRRAATVPPQLPLVRHALIRRGPPLSFSY</sequence>
<proteinExistence type="predicted"/>
<evidence type="ECO:0008006" key="3">
    <source>
        <dbReference type="Google" id="ProtNLM"/>
    </source>
</evidence>
<name>A0ABS1MSD8_9ACTN</name>
<reference evidence="1 2" key="1">
    <citation type="submission" date="2021-01" db="EMBL/GenBank/DDBJ databases">
        <title>WGS of actinomycetes isolated from Thailand.</title>
        <authorList>
            <person name="Thawai C."/>
        </authorList>
    </citation>
    <scope>NUCLEOTIDE SEQUENCE [LARGE SCALE GENOMIC DNA]</scope>
    <source>
        <strain evidence="1 2">CH9-7</strain>
    </source>
</reference>